<reference evidence="6" key="1">
    <citation type="submission" date="2014-11" db="EMBL/GenBank/DDBJ databases">
        <authorList>
            <person name="Otto D Thomas"/>
            <person name="Naeem Raeece"/>
        </authorList>
    </citation>
    <scope>NUCLEOTIDE SEQUENCE</scope>
</reference>
<feature type="compositionally biased region" description="Polar residues" evidence="4">
    <location>
        <begin position="643"/>
        <end position="656"/>
    </location>
</feature>
<dbReference type="PROSITE" id="PS50294">
    <property type="entry name" value="WD_REPEATS_REGION"/>
    <property type="match status" value="6"/>
</dbReference>
<feature type="region of interest" description="Disordered" evidence="4">
    <location>
        <begin position="827"/>
        <end position="970"/>
    </location>
</feature>
<dbReference type="SUPFAM" id="SSF50978">
    <property type="entry name" value="WD40 repeat-like"/>
    <property type="match status" value="1"/>
</dbReference>
<evidence type="ECO:0000256" key="3">
    <source>
        <dbReference type="PROSITE-ProRule" id="PRU00221"/>
    </source>
</evidence>
<evidence type="ECO:0000259" key="5">
    <source>
        <dbReference type="Pfam" id="PF25047"/>
    </source>
</evidence>
<feature type="compositionally biased region" description="Basic residues" evidence="4">
    <location>
        <begin position="463"/>
        <end position="486"/>
    </location>
</feature>
<feature type="repeat" description="WD" evidence="3">
    <location>
        <begin position="97"/>
        <end position="138"/>
    </location>
</feature>
<feature type="repeat" description="WD" evidence="3">
    <location>
        <begin position="227"/>
        <end position="268"/>
    </location>
</feature>
<feature type="region of interest" description="Disordered" evidence="4">
    <location>
        <begin position="350"/>
        <end position="486"/>
    </location>
</feature>
<dbReference type="InterPro" id="IPR050505">
    <property type="entry name" value="WDR55/POC1"/>
</dbReference>
<name>A0A0G4ID33_9ALVE</name>
<dbReference type="PROSITE" id="PS50082">
    <property type="entry name" value="WD_REPEATS_2"/>
    <property type="match status" value="7"/>
</dbReference>
<feature type="region of interest" description="Disordered" evidence="4">
    <location>
        <begin position="552"/>
        <end position="574"/>
    </location>
</feature>
<dbReference type="PROSITE" id="PS00678">
    <property type="entry name" value="WD_REPEATS_1"/>
    <property type="match status" value="2"/>
</dbReference>
<dbReference type="SMART" id="SM00320">
    <property type="entry name" value="WD40"/>
    <property type="match status" value="7"/>
</dbReference>
<gene>
    <name evidence="6" type="ORF">Cvel_13230</name>
</gene>
<sequence length="1012" mass="106293">MEGVNAPSLADCFHGHHGPVRALDFRHDMTQLVSGSTDGFLLVWHTKKKARPLRFMGHKGPVNDVSFSHDGNTIASASSDHSVRLWTNNRHGHSTTIHAHCGGVRSVDFSADSRLLVSGGDDKSVKVWSVRLPEKTHSLVHSLEGHSGWVRGARLSRDSRVAVSASEDKTVRIWDVQFGVPLMEMSDHLGPVATADFVAEGTCVVSGSDDKTMRVFELRSREIIQKYIAHKAPVTHVAPVPFAPLVLSSSLDGTVKMWDLRMGRQLYALQGHSGPVMACAFGPTGELFASGGEDHAVLLWNSNLDAATAGGGSNRQPLLCKPLSGRLSQQVLGGTPPPVSAVPVAVFSPPPRSAAPTPSPALNRPPAMSPGHLNPPLSLSPPLVRSRLSPGMQFPRPSAYTPTRSKSPMGAAITISGEDHQSKPKPPSPLSERPPWRMKRPEDSLIARSPSPSPSAAAANPRSRSRSPTPHKHSHSHRLRPLHAPHPRKIVLHANDTKPVSAKPKQSIRPVPTVLGRRLFGHPGISGVPHTRGAMTLSEGHLVKELEQKGGIQRLHPTPPRTRGGQSASPERERAVGALRSPGGGFRVLPEDSSLVIVSPRPSPRPLSLGGAAGRGRGAVSSSGAAAGGGGGGGGFRGLLQPPGTSSVSPGRQPQTAKPPLLLSSAAAAGGGEEVPKFPSLSASVSANERSLYVPNLAETLSVPMEQIVSRLDSFTVSLQRLQARVATQSEALKTLAAQVQQVQATQLLRHAQTEVRDPKPPSTVQQAFASFTAAPTVTVPLMSPAAPHLESSLGGNGGPPAGGVSERAQQRAPTFTLLGDHHSLFSTQELRSPGPPLSSPPHPIHPPTPPPNPSNIPPQLATPEEDPKSPLGTQTDKKDSKRSSAGQLETMLHAGGRVDAAGKVDSAAALKPKSKAKPPSPKHSPYSFGRDPVGSQAQVPSLQSDSAVGAKGEGVAPASKGGGLRLQQKKSELASVYASLRQRVEALASSASASVADPRAEERKGKPRGGR</sequence>
<dbReference type="EMBL" id="CDMZ01005838">
    <property type="protein sequence ID" value="CEM55010.1"/>
    <property type="molecule type" value="Genomic_DNA"/>
</dbReference>
<feature type="repeat" description="WD" evidence="3">
    <location>
        <begin position="143"/>
        <end position="184"/>
    </location>
</feature>
<dbReference type="Gene3D" id="2.130.10.10">
    <property type="entry name" value="YVTN repeat-like/Quinoprotein amine dehydrogenase"/>
    <property type="match status" value="2"/>
</dbReference>
<dbReference type="Pfam" id="PF25047">
    <property type="entry name" value="Beta-prop_TEP1_2nd"/>
    <property type="match status" value="1"/>
</dbReference>
<feature type="compositionally biased region" description="Low complexity" evidence="4">
    <location>
        <begin position="447"/>
        <end position="462"/>
    </location>
</feature>
<feature type="compositionally biased region" description="Low complexity" evidence="4">
    <location>
        <begin position="988"/>
        <end position="997"/>
    </location>
</feature>
<protein>
    <recommendedName>
        <fullName evidence="5">TEP-1 second beta-propeller domain-containing protein</fullName>
    </recommendedName>
</protein>
<dbReference type="InterPro" id="IPR020472">
    <property type="entry name" value="WD40_PAC1"/>
</dbReference>
<feature type="compositionally biased region" description="Gly residues" evidence="4">
    <location>
        <begin position="626"/>
        <end position="637"/>
    </location>
</feature>
<feature type="compositionally biased region" description="Polar residues" evidence="4">
    <location>
        <begin position="936"/>
        <end position="947"/>
    </location>
</feature>
<dbReference type="VEuPathDB" id="CryptoDB:Cvel_13230"/>
<evidence type="ECO:0000313" key="6">
    <source>
        <dbReference type="EMBL" id="CEM55010.1"/>
    </source>
</evidence>
<feature type="compositionally biased region" description="Low complexity" evidence="4">
    <location>
        <begin position="369"/>
        <end position="390"/>
    </location>
</feature>
<keyword evidence="2" id="KW-0677">Repeat</keyword>
<feature type="domain" description="TEP-1 second beta-propeller" evidence="5">
    <location>
        <begin position="30"/>
        <end position="238"/>
    </location>
</feature>
<feature type="compositionally biased region" description="Pro residues" evidence="4">
    <location>
        <begin position="350"/>
        <end position="359"/>
    </location>
</feature>
<evidence type="ECO:0000256" key="2">
    <source>
        <dbReference type="ARBA" id="ARBA00022737"/>
    </source>
</evidence>
<feature type="region of interest" description="Disordered" evidence="4">
    <location>
        <begin position="789"/>
        <end position="809"/>
    </location>
</feature>
<dbReference type="InterPro" id="IPR056829">
    <property type="entry name" value="Beta-prop_TEP1_2nd"/>
</dbReference>
<dbReference type="CDD" id="cd00200">
    <property type="entry name" value="WD40"/>
    <property type="match status" value="1"/>
</dbReference>
<accession>A0A0G4ID33</accession>
<evidence type="ECO:0000256" key="4">
    <source>
        <dbReference type="SAM" id="MobiDB-lite"/>
    </source>
</evidence>
<proteinExistence type="predicted"/>
<dbReference type="InterPro" id="IPR015943">
    <property type="entry name" value="WD40/YVTN_repeat-like_dom_sf"/>
</dbReference>
<dbReference type="PANTHER" id="PTHR44019">
    <property type="entry name" value="WD REPEAT-CONTAINING PROTEIN 55"/>
    <property type="match status" value="1"/>
</dbReference>
<dbReference type="InterPro" id="IPR019775">
    <property type="entry name" value="WD40_repeat_CS"/>
</dbReference>
<feature type="repeat" description="WD" evidence="3">
    <location>
        <begin position="13"/>
        <end position="44"/>
    </location>
</feature>
<evidence type="ECO:0000256" key="1">
    <source>
        <dbReference type="ARBA" id="ARBA00022574"/>
    </source>
</evidence>
<feature type="compositionally biased region" description="Low complexity" evidence="4">
    <location>
        <begin position="597"/>
        <end position="610"/>
    </location>
</feature>
<feature type="repeat" description="WD" evidence="3">
    <location>
        <begin position="55"/>
        <end position="86"/>
    </location>
</feature>
<feature type="region of interest" description="Disordered" evidence="4">
    <location>
        <begin position="988"/>
        <end position="1012"/>
    </location>
</feature>
<keyword evidence="1 3" id="KW-0853">WD repeat</keyword>
<dbReference type="PRINTS" id="PR00320">
    <property type="entry name" value="GPROTEINBRPT"/>
</dbReference>
<feature type="compositionally biased region" description="Pro residues" evidence="4">
    <location>
        <begin position="834"/>
        <end position="857"/>
    </location>
</feature>
<dbReference type="InterPro" id="IPR036322">
    <property type="entry name" value="WD40_repeat_dom_sf"/>
</dbReference>
<organism evidence="6">
    <name type="scientific">Chromera velia CCMP2878</name>
    <dbReference type="NCBI Taxonomy" id="1169474"/>
    <lineage>
        <taxon>Eukaryota</taxon>
        <taxon>Sar</taxon>
        <taxon>Alveolata</taxon>
        <taxon>Colpodellida</taxon>
        <taxon>Chromeraceae</taxon>
        <taxon>Chromera</taxon>
    </lineage>
</organism>
<feature type="repeat" description="WD" evidence="3">
    <location>
        <begin position="269"/>
        <end position="301"/>
    </location>
</feature>
<dbReference type="InterPro" id="IPR001680">
    <property type="entry name" value="WD40_rpt"/>
</dbReference>
<dbReference type="PANTHER" id="PTHR44019:SF8">
    <property type="entry name" value="POC1 CENTRIOLAR PROTEIN HOMOLOG"/>
    <property type="match status" value="1"/>
</dbReference>
<feature type="region of interest" description="Disordered" evidence="4">
    <location>
        <begin position="597"/>
        <end position="658"/>
    </location>
</feature>
<dbReference type="Pfam" id="PF00400">
    <property type="entry name" value="WD40"/>
    <property type="match status" value="1"/>
</dbReference>
<dbReference type="AlphaFoldDB" id="A0A0G4ID33"/>
<feature type="repeat" description="WD" evidence="3">
    <location>
        <begin position="185"/>
        <end position="226"/>
    </location>
</feature>